<dbReference type="EMBL" id="JANPWB010000010">
    <property type="protein sequence ID" value="KAJ1146229.1"/>
    <property type="molecule type" value="Genomic_DNA"/>
</dbReference>
<protein>
    <submittedName>
        <fullName evidence="2">Uncharacterized protein</fullName>
    </submittedName>
</protein>
<evidence type="ECO:0000256" key="1">
    <source>
        <dbReference type="SAM" id="MobiDB-lite"/>
    </source>
</evidence>
<evidence type="ECO:0000313" key="2">
    <source>
        <dbReference type="EMBL" id="KAJ1146229.1"/>
    </source>
</evidence>
<evidence type="ECO:0000313" key="3">
    <source>
        <dbReference type="Proteomes" id="UP001066276"/>
    </source>
</evidence>
<gene>
    <name evidence="2" type="ORF">NDU88_012509</name>
</gene>
<sequence length="114" mass="12507">MKHRTALSQTSKWAMSAEPTDAGKGSPLGPRFQGRCILPGLLFNNRRALRLSQAQGDYPFLESGCNLWSGRRTRNISKGKGRSEPALLRLLGIQSSKGPSLCTFRLNLSPAPLR</sequence>
<keyword evidence="3" id="KW-1185">Reference proteome</keyword>
<dbReference type="Proteomes" id="UP001066276">
    <property type="component" value="Chromosome 6"/>
</dbReference>
<comment type="caution">
    <text evidence="2">The sequence shown here is derived from an EMBL/GenBank/DDBJ whole genome shotgun (WGS) entry which is preliminary data.</text>
</comment>
<proteinExistence type="predicted"/>
<reference evidence="2" key="1">
    <citation type="journal article" date="2022" name="bioRxiv">
        <title>Sequencing and chromosome-scale assembly of the giantPleurodeles waltlgenome.</title>
        <authorList>
            <person name="Brown T."/>
            <person name="Elewa A."/>
            <person name="Iarovenko S."/>
            <person name="Subramanian E."/>
            <person name="Araus A.J."/>
            <person name="Petzold A."/>
            <person name="Susuki M."/>
            <person name="Suzuki K.-i.T."/>
            <person name="Hayashi T."/>
            <person name="Toyoda A."/>
            <person name="Oliveira C."/>
            <person name="Osipova E."/>
            <person name="Leigh N.D."/>
            <person name="Simon A."/>
            <person name="Yun M.H."/>
        </authorList>
    </citation>
    <scope>NUCLEOTIDE SEQUENCE</scope>
    <source>
        <strain evidence="2">20211129_DDA</strain>
        <tissue evidence="2">Liver</tissue>
    </source>
</reference>
<feature type="compositionally biased region" description="Polar residues" evidence="1">
    <location>
        <begin position="1"/>
        <end position="13"/>
    </location>
</feature>
<accession>A0AAV7R254</accession>
<dbReference type="AlphaFoldDB" id="A0AAV7R254"/>
<feature type="region of interest" description="Disordered" evidence="1">
    <location>
        <begin position="1"/>
        <end position="30"/>
    </location>
</feature>
<name>A0AAV7R254_PLEWA</name>
<organism evidence="2 3">
    <name type="scientific">Pleurodeles waltl</name>
    <name type="common">Iberian ribbed newt</name>
    <dbReference type="NCBI Taxonomy" id="8319"/>
    <lineage>
        <taxon>Eukaryota</taxon>
        <taxon>Metazoa</taxon>
        <taxon>Chordata</taxon>
        <taxon>Craniata</taxon>
        <taxon>Vertebrata</taxon>
        <taxon>Euteleostomi</taxon>
        <taxon>Amphibia</taxon>
        <taxon>Batrachia</taxon>
        <taxon>Caudata</taxon>
        <taxon>Salamandroidea</taxon>
        <taxon>Salamandridae</taxon>
        <taxon>Pleurodelinae</taxon>
        <taxon>Pleurodeles</taxon>
    </lineage>
</organism>